<accession>G9WU97</accession>
<evidence type="ECO:0000256" key="2">
    <source>
        <dbReference type="ARBA" id="ARBA00022112"/>
    </source>
</evidence>
<evidence type="ECO:0000256" key="4">
    <source>
        <dbReference type="PIRSR" id="PIRSR602678-1"/>
    </source>
</evidence>
<evidence type="ECO:0000313" key="5">
    <source>
        <dbReference type="EMBL" id="EHL12300.1"/>
    </source>
</evidence>
<dbReference type="PANTHER" id="PTHR13799:SF14">
    <property type="entry name" value="GTP CYCLOHYDROLASE 1 TYPE 2 HOMOLOG"/>
    <property type="match status" value="1"/>
</dbReference>
<comment type="similarity">
    <text evidence="1">Belongs to the GTP cyclohydrolase I type 2/NIF3 family.</text>
</comment>
<feature type="binding site" evidence="4">
    <location>
        <position position="229"/>
    </location>
    <ligand>
        <name>a divalent metal cation</name>
        <dbReference type="ChEBI" id="CHEBI:60240"/>
        <label>1</label>
    </ligand>
</feature>
<dbReference type="NCBIfam" id="TIGR00486">
    <property type="entry name" value="YbgI_SA1388"/>
    <property type="match status" value="1"/>
</dbReference>
<sequence length="261" mass="29503">MDKEQFIQFLEDFAPKNLAEEWDNVGFLLGKREGELKRVYICLDVDAYSVDTAIEEGCDFILSHHPFIFKGMKSVTGENVSGKKVISLIENRISVFSMHTNFDSVEKGMADLLAEILGWKKEGVMEEVCVSSSGKAEGIGFFTHLEKEWSCKELAEYVKEKCKLPYIEYFDGGRKIRKLAVCPGSGRSFLSTLPVDVDAYISGDFGHHDAIDSMEKGLSLINAGHYGLEHFFVPYMQSLICRQFPEIEIVQEKTRFPGKIL</sequence>
<name>G9WU97_9FIRM</name>
<dbReference type="PANTHER" id="PTHR13799">
    <property type="entry name" value="NGG1 INTERACTING FACTOR 3"/>
    <property type="match status" value="1"/>
</dbReference>
<feature type="binding site" evidence="4">
    <location>
        <position position="65"/>
    </location>
    <ligand>
        <name>a divalent metal cation</name>
        <dbReference type="ChEBI" id="CHEBI:60240"/>
        <label>1</label>
    </ligand>
</feature>
<proteinExistence type="inferred from homology"/>
<reference evidence="5 6" key="1">
    <citation type="submission" date="2011-08" db="EMBL/GenBank/DDBJ databases">
        <title>The Genome Sequence of Oribacterium sp. ACB7.</title>
        <authorList>
            <consortium name="The Broad Institute Genome Sequencing Platform"/>
            <person name="Earl A."/>
            <person name="Ward D."/>
            <person name="Feldgarden M."/>
            <person name="Gevers D."/>
            <person name="Sizova M."/>
            <person name="Hazen A."/>
            <person name="Epstein S."/>
            <person name="Young S.K."/>
            <person name="Zeng Q."/>
            <person name="Gargeya S."/>
            <person name="Fitzgerald M."/>
            <person name="Haas B."/>
            <person name="Abouelleil A."/>
            <person name="Alvarado L."/>
            <person name="Arachchi H.M."/>
            <person name="Berlin A."/>
            <person name="Brown A."/>
            <person name="Chapman S.B."/>
            <person name="Chen Z."/>
            <person name="Dunbar C."/>
            <person name="Freedman E."/>
            <person name="Gearin G."/>
            <person name="Gellesch M."/>
            <person name="Goldberg J."/>
            <person name="Griggs A."/>
            <person name="Gujja S."/>
            <person name="Heiman D."/>
            <person name="Howarth C."/>
            <person name="Larson L."/>
            <person name="Lui A."/>
            <person name="MacDonald P.J.P."/>
            <person name="Montmayeur A."/>
            <person name="Murphy C."/>
            <person name="Neiman D."/>
            <person name="Pearson M."/>
            <person name="Priest M."/>
            <person name="Roberts A."/>
            <person name="Saif S."/>
            <person name="Shea T."/>
            <person name="Shenoy N."/>
            <person name="Sisk P."/>
            <person name="Stolte C."/>
            <person name="Sykes S."/>
            <person name="Wortman J."/>
            <person name="Nusbaum C."/>
            <person name="Birren B."/>
        </authorList>
    </citation>
    <scope>NUCLEOTIDE SEQUENCE [LARGE SCALE GENOMIC DNA]</scope>
    <source>
        <strain evidence="5 6">ACB7</strain>
    </source>
</reference>
<gene>
    <name evidence="5" type="ORF">HMPREF9624_00607</name>
</gene>
<feature type="binding site" evidence="4">
    <location>
        <position position="64"/>
    </location>
    <ligand>
        <name>a divalent metal cation</name>
        <dbReference type="ChEBI" id="CHEBI:60240"/>
        <label>2</label>
    </ligand>
</feature>
<protein>
    <recommendedName>
        <fullName evidence="2">GTP cyclohydrolase 1 type 2 homolog</fullName>
    </recommendedName>
</protein>
<dbReference type="AlphaFoldDB" id="G9WU97"/>
<evidence type="ECO:0000256" key="3">
    <source>
        <dbReference type="ARBA" id="ARBA00022723"/>
    </source>
</evidence>
<keyword evidence="6" id="KW-1185">Reference proteome</keyword>
<dbReference type="FunFam" id="3.40.1390.30:FF:000001">
    <property type="entry name" value="GTP cyclohydrolase 1 type 2"/>
    <property type="match status" value="1"/>
</dbReference>
<feature type="binding site" evidence="4">
    <location>
        <position position="103"/>
    </location>
    <ligand>
        <name>a divalent metal cation</name>
        <dbReference type="ChEBI" id="CHEBI:60240"/>
        <label>1</label>
    </ligand>
</feature>
<dbReference type="GO" id="GO:0005737">
    <property type="term" value="C:cytoplasm"/>
    <property type="evidence" value="ECO:0007669"/>
    <property type="project" value="TreeGrafter"/>
</dbReference>
<evidence type="ECO:0000256" key="1">
    <source>
        <dbReference type="ARBA" id="ARBA00006964"/>
    </source>
</evidence>
<comment type="caution">
    <text evidence="5">The sequence shown here is derived from an EMBL/GenBank/DDBJ whole genome shotgun (WGS) entry which is preliminary data.</text>
</comment>
<evidence type="ECO:0000313" key="6">
    <source>
        <dbReference type="Proteomes" id="UP000003527"/>
    </source>
</evidence>
<dbReference type="InterPro" id="IPR002678">
    <property type="entry name" value="DUF34/NIF3"/>
</dbReference>
<keyword evidence="3 4" id="KW-0479">Metal-binding</keyword>
<dbReference type="HOGENOM" id="CLU_037423_2_0_9"/>
<dbReference type="GO" id="GO:0046872">
    <property type="term" value="F:metal ion binding"/>
    <property type="evidence" value="ECO:0007669"/>
    <property type="project" value="UniProtKB-KW"/>
</dbReference>
<dbReference type="PATRIC" id="fig|796944.3.peg.1318"/>
<dbReference type="Gene3D" id="3.40.1390.30">
    <property type="entry name" value="NIF3 (NGG1p interacting factor 3)-like"/>
    <property type="match status" value="2"/>
</dbReference>
<dbReference type="Pfam" id="PF01784">
    <property type="entry name" value="DUF34_NIF3"/>
    <property type="match status" value="1"/>
</dbReference>
<dbReference type="RefSeq" id="WP_009536489.1">
    <property type="nucleotide sequence ID" value="NZ_JH414504.1"/>
</dbReference>
<feature type="binding site" evidence="4">
    <location>
        <position position="225"/>
    </location>
    <ligand>
        <name>a divalent metal cation</name>
        <dbReference type="ChEBI" id="CHEBI:60240"/>
        <label>1</label>
    </ligand>
</feature>
<dbReference type="EMBL" id="AFZD01000016">
    <property type="protein sequence ID" value="EHL12300.1"/>
    <property type="molecule type" value="Genomic_DNA"/>
</dbReference>
<organism evidence="5 6">
    <name type="scientific">Oribacterium asaccharolyticum ACB7</name>
    <dbReference type="NCBI Taxonomy" id="796944"/>
    <lineage>
        <taxon>Bacteria</taxon>
        <taxon>Bacillati</taxon>
        <taxon>Bacillota</taxon>
        <taxon>Clostridia</taxon>
        <taxon>Lachnospirales</taxon>
        <taxon>Lachnospiraceae</taxon>
        <taxon>Oribacterium</taxon>
    </lineage>
</organism>
<dbReference type="Proteomes" id="UP000003527">
    <property type="component" value="Unassembled WGS sequence"/>
</dbReference>
<dbReference type="SUPFAM" id="SSF102705">
    <property type="entry name" value="NIF3 (NGG1p interacting factor 3)-like"/>
    <property type="match status" value="1"/>
</dbReference>
<dbReference type="InterPro" id="IPR036069">
    <property type="entry name" value="DUF34/NIF3_sf"/>
</dbReference>